<evidence type="ECO:0000256" key="8">
    <source>
        <dbReference type="PIRSR" id="PIRSR001021-2"/>
    </source>
</evidence>
<dbReference type="PRINTS" id="PR00110">
    <property type="entry name" value="ALPHAAMYLASE"/>
</dbReference>
<dbReference type="InterPro" id="IPR006047">
    <property type="entry name" value="GH13_cat_dom"/>
</dbReference>
<dbReference type="PIRSF" id="PIRSF001021">
    <property type="entry name" value="Alph-amls_thrmst"/>
    <property type="match status" value="1"/>
</dbReference>
<name>E6LHW4_ENTI1</name>
<dbReference type="EMBL" id="AEPV01000074">
    <property type="protein sequence ID" value="EFU73224.1"/>
    <property type="molecule type" value="Genomic_DNA"/>
</dbReference>
<feature type="binding site" evidence="8">
    <location>
        <position position="208"/>
    </location>
    <ligand>
        <name>Ca(2+)</name>
        <dbReference type="ChEBI" id="CHEBI:29108"/>
        <label>1</label>
    </ligand>
</feature>
<dbReference type="eggNOG" id="COG0366">
    <property type="taxonomic scope" value="Bacteria"/>
</dbReference>
<dbReference type="Gene3D" id="2.60.40.1180">
    <property type="entry name" value="Golgi alpha-mannosidase II"/>
    <property type="match status" value="1"/>
</dbReference>
<gene>
    <name evidence="11" type="primary">amyA</name>
    <name evidence="11" type="ORF">HMPREF9088_1954</name>
</gene>
<keyword evidence="8" id="KW-0106">Calcium</keyword>
<feature type="binding site" evidence="8">
    <location>
        <position position="216"/>
    </location>
    <ligand>
        <name>Ca(2+)</name>
        <dbReference type="ChEBI" id="CHEBI:29108"/>
        <label>2</label>
    </ligand>
</feature>
<evidence type="ECO:0000313" key="12">
    <source>
        <dbReference type="Proteomes" id="UP000010296"/>
    </source>
</evidence>
<dbReference type="GO" id="GO:0005975">
    <property type="term" value="P:carbohydrate metabolic process"/>
    <property type="evidence" value="ECO:0007669"/>
    <property type="project" value="InterPro"/>
</dbReference>
<evidence type="ECO:0000313" key="11">
    <source>
        <dbReference type="EMBL" id="EFU73224.1"/>
    </source>
</evidence>
<evidence type="ECO:0000256" key="2">
    <source>
        <dbReference type="ARBA" id="ARBA00008061"/>
    </source>
</evidence>
<dbReference type="InterPro" id="IPR013780">
    <property type="entry name" value="Glyco_hydro_b"/>
</dbReference>
<comment type="cofactor">
    <cofactor evidence="1">
        <name>Ca(2+)</name>
        <dbReference type="ChEBI" id="CHEBI:29108"/>
    </cofactor>
</comment>
<dbReference type="NCBIfam" id="NF006968">
    <property type="entry name" value="PRK09441.1-1"/>
    <property type="match status" value="1"/>
</dbReference>
<dbReference type="InterPro" id="IPR013776">
    <property type="entry name" value="A-amylase_thermo"/>
</dbReference>
<keyword evidence="3 8" id="KW-0479">Metal-binding</keyword>
<comment type="similarity">
    <text evidence="2 9">Belongs to the glycosyl hydrolase 13 family.</text>
</comment>
<feature type="binding site" evidence="8">
    <location>
        <position position="314"/>
    </location>
    <ligand>
        <name>Ca(2+)</name>
        <dbReference type="ChEBI" id="CHEBI:29108"/>
        <label>3</label>
    </ligand>
</feature>
<feature type="binding site" evidence="8">
    <location>
        <position position="214"/>
    </location>
    <ligand>
        <name>Ca(2+)</name>
        <dbReference type="ChEBI" id="CHEBI:29108"/>
        <label>1</label>
    </ligand>
</feature>
<keyword evidence="6 11" id="KW-0326">Glycosidase</keyword>
<organism evidence="11 12">
    <name type="scientific">Enterococcus italicus (strain DSM 15952 / CCUG 50447 / LMG 22039 / TP 1.5)</name>
    <dbReference type="NCBI Taxonomy" id="888064"/>
    <lineage>
        <taxon>Bacteria</taxon>
        <taxon>Bacillati</taxon>
        <taxon>Bacillota</taxon>
        <taxon>Bacilli</taxon>
        <taxon>Lactobacillales</taxon>
        <taxon>Enterococcaceae</taxon>
        <taxon>Enterococcus</taxon>
    </lineage>
</organism>
<dbReference type="AlphaFoldDB" id="E6LHW4"/>
<dbReference type="SUPFAM" id="SSF51445">
    <property type="entry name" value="(Trans)glycosidases"/>
    <property type="match status" value="1"/>
</dbReference>
<feature type="active site" description="Nucleophile" evidence="7">
    <location>
        <position position="245"/>
    </location>
</feature>
<evidence type="ECO:0000256" key="4">
    <source>
        <dbReference type="ARBA" id="ARBA00022801"/>
    </source>
</evidence>
<evidence type="ECO:0000259" key="10">
    <source>
        <dbReference type="SMART" id="SM00642"/>
    </source>
</evidence>
<dbReference type="SMART" id="SM00642">
    <property type="entry name" value="Aamy"/>
    <property type="match status" value="1"/>
</dbReference>
<evidence type="ECO:0000256" key="9">
    <source>
        <dbReference type="RuleBase" id="RU003615"/>
    </source>
</evidence>
<accession>E6LHW4</accession>
<dbReference type="Pfam" id="PF00128">
    <property type="entry name" value="Alpha-amylase"/>
    <property type="match status" value="1"/>
</dbReference>
<dbReference type="SUPFAM" id="SSF51011">
    <property type="entry name" value="Glycosyl hydrolase domain"/>
    <property type="match status" value="1"/>
</dbReference>
<evidence type="ECO:0000256" key="7">
    <source>
        <dbReference type="PIRSR" id="PIRSR001021-1"/>
    </source>
</evidence>
<dbReference type="InterPro" id="IPR006046">
    <property type="entry name" value="Alpha_amylase"/>
</dbReference>
<dbReference type="Gene3D" id="3.20.20.80">
    <property type="entry name" value="Glycosidases"/>
    <property type="match status" value="1"/>
</dbReference>
<feature type="domain" description="Glycosyl hydrolase family 13 catalytic" evidence="10">
    <location>
        <begin position="18"/>
        <end position="409"/>
    </location>
</feature>
<comment type="caution">
    <text evidence="11">The sequence shown here is derived from an EMBL/GenBank/DDBJ whole genome shotgun (WGS) entry which is preliminary data.</text>
</comment>
<dbReference type="InterPro" id="IPR017853">
    <property type="entry name" value="GH"/>
</dbReference>
<dbReference type="Proteomes" id="UP000010296">
    <property type="component" value="Unassembled WGS sequence"/>
</dbReference>
<keyword evidence="12" id="KW-1185">Reference proteome</keyword>
<feature type="active site" description="Proton donor" evidence="7">
    <location>
        <position position="275"/>
    </location>
</feature>
<keyword evidence="5" id="KW-0119">Carbohydrate metabolism</keyword>
<feature type="binding site" evidence="8">
    <location>
        <position position="118"/>
    </location>
    <ligand>
        <name>Ca(2+)</name>
        <dbReference type="ChEBI" id="CHEBI:29108"/>
        <label>1</label>
    </ligand>
</feature>
<evidence type="ECO:0000256" key="1">
    <source>
        <dbReference type="ARBA" id="ARBA00001913"/>
    </source>
</evidence>
<reference evidence="11 12" key="1">
    <citation type="submission" date="2010-12" db="EMBL/GenBank/DDBJ databases">
        <authorList>
            <person name="Muzny D."/>
            <person name="Qin X."/>
            <person name="Deng J."/>
            <person name="Jiang H."/>
            <person name="Liu Y."/>
            <person name="Qu J."/>
            <person name="Song X.-Z."/>
            <person name="Zhang L."/>
            <person name="Thornton R."/>
            <person name="Coyle M."/>
            <person name="Francisco L."/>
            <person name="Jackson L."/>
            <person name="Javaid M."/>
            <person name="Korchina V."/>
            <person name="Kovar C."/>
            <person name="Mata R."/>
            <person name="Mathew T."/>
            <person name="Ngo R."/>
            <person name="Nguyen L."/>
            <person name="Nguyen N."/>
            <person name="Okwuonu G."/>
            <person name="Ongeri F."/>
            <person name="Pham C."/>
            <person name="Simmons D."/>
            <person name="Wilczek-Boney K."/>
            <person name="Hale W."/>
            <person name="Jakkamsetti A."/>
            <person name="Pham P."/>
            <person name="Ruth R."/>
            <person name="San Lucas F."/>
            <person name="Warren J."/>
            <person name="Zhang J."/>
            <person name="Zhao Z."/>
            <person name="Zhou C."/>
            <person name="Zhu D."/>
            <person name="Lee S."/>
            <person name="Bess C."/>
            <person name="Blankenburg K."/>
            <person name="Forbes L."/>
            <person name="Fu Q."/>
            <person name="Gubbala S."/>
            <person name="Hirani K."/>
            <person name="Jayaseelan J.C."/>
            <person name="Lara F."/>
            <person name="Munidasa M."/>
            <person name="Palculict T."/>
            <person name="Patil S."/>
            <person name="Pu L.-L."/>
            <person name="Saada N."/>
            <person name="Tang L."/>
            <person name="Weissenberger G."/>
            <person name="Zhu Y."/>
            <person name="Hemphill L."/>
            <person name="Shang Y."/>
            <person name="Youmans B."/>
            <person name="Ayvaz T."/>
            <person name="Ross M."/>
            <person name="Santibanez J."/>
            <person name="Aqrawi P."/>
            <person name="Gross S."/>
            <person name="Joshi V."/>
            <person name="Fowler G."/>
            <person name="Nazareth L."/>
            <person name="Reid J."/>
            <person name="Worley K."/>
            <person name="Petrosino J."/>
            <person name="Highlander S."/>
            <person name="Gibbs R."/>
        </authorList>
    </citation>
    <scope>NUCLEOTIDE SEQUENCE [LARGE SCALE GENOMIC DNA]</scope>
    <source>
        <strain evidence="12">DSM 15952 / CCUG 50447 / LMG 22039 / TP 1.5</strain>
    </source>
</reference>
<dbReference type="HOGENOM" id="CLU_024572_2_1_9"/>
<dbReference type="NCBIfam" id="NF006969">
    <property type="entry name" value="PRK09441.1-2"/>
    <property type="match status" value="1"/>
</dbReference>
<feature type="binding site" evidence="8">
    <location>
        <position position="249"/>
    </location>
    <ligand>
        <name>Ca(2+)</name>
        <dbReference type="ChEBI" id="CHEBI:29108"/>
        <label>1</label>
    </ligand>
</feature>
<dbReference type="PANTHER" id="PTHR43447">
    <property type="entry name" value="ALPHA-AMYLASE"/>
    <property type="match status" value="1"/>
</dbReference>
<protein>
    <submittedName>
        <fullName evidence="11">Alpha amylase, catalytic domain protein</fullName>
        <ecNumber evidence="11">3.2.1.1</ecNumber>
    </submittedName>
</protein>
<dbReference type="GO" id="GO:0004556">
    <property type="term" value="F:alpha-amylase activity"/>
    <property type="evidence" value="ECO:0007669"/>
    <property type="project" value="UniProtKB-EC"/>
</dbReference>
<evidence type="ECO:0000256" key="3">
    <source>
        <dbReference type="ARBA" id="ARBA00022723"/>
    </source>
</evidence>
<evidence type="ECO:0000256" key="6">
    <source>
        <dbReference type="ARBA" id="ARBA00023295"/>
    </source>
</evidence>
<keyword evidence="4 11" id="KW-0378">Hydrolase</keyword>
<dbReference type="STRING" id="888064.HMPREF9088_1954"/>
<evidence type="ECO:0000256" key="5">
    <source>
        <dbReference type="ARBA" id="ARBA00023277"/>
    </source>
</evidence>
<dbReference type="EC" id="3.2.1.1" evidence="11"/>
<dbReference type="Gene3D" id="2.40.30.140">
    <property type="match status" value="1"/>
</dbReference>
<sequence>MDYTVARFIEGGIIMAKEVILQGFEWYLPNDGSHWQLLASKAEEFSKLGFTGIWLPPAYKGAAGKDDVGYGVYDLFDLGEFDQKGTIPTKYGSKDEYFAAIHSLKEAGLAVYADIVFNHMLGADEVEKFPAVQYNQDNRKEEESQEEEIEAWTKFTFPGRKGTYDDYVWTWQNFSGVDYDERTKSHALFNIGDKGWNEEVDGEKGNFDYLMGCDLDMNNADTINQLEKWGSWFYEQTGVDGFRLDAVKHIEFSYYVDWLMNRNKQADRELFVVGEYWSEETAKLEEYLKSSGNMVNLFDVPLHFQFYNAANSNGEFDMSTLFDNTFVFNQPDFAVTFVDNHDTQIGQSLESWVDGWFKLHAYASILLRQEGTPVVFWGDLYGIPSKDVAPVGQPLHDLLAVRQQLLDGKEIDSMDDPNVIGWACISEESQEDGGFVVLMTNATGGEKEMTLHPRYGNKTFVDILHNNEAKITLDETGKAIFPVNDGQVSVYVQESFAEKLGNTSAE</sequence>
<dbReference type="CDD" id="cd11318">
    <property type="entry name" value="AmyAc_bac_fung_AmyA"/>
    <property type="match status" value="1"/>
</dbReference>
<dbReference type="GO" id="GO:0005509">
    <property type="term" value="F:calcium ion binding"/>
    <property type="evidence" value="ECO:0007669"/>
    <property type="project" value="InterPro"/>
</dbReference>
<proteinExistence type="inferred from homology"/>